<dbReference type="InterPro" id="IPR039424">
    <property type="entry name" value="SBP_5"/>
</dbReference>
<evidence type="ECO:0000313" key="7">
    <source>
        <dbReference type="Proteomes" id="UP001320972"/>
    </source>
</evidence>
<organism evidence="6 7">
    <name type="scientific">Natronoglomus mannanivorans</name>
    <dbReference type="NCBI Taxonomy" id="2979990"/>
    <lineage>
        <taxon>Archaea</taxon>
        <taxon>Methanobacteriati</taxon>
        <taxon>Methanobacteriota</taxon>
        <taxon>Stenosarchaea group</taxon>
        <taxon>Halobacteria</taxon>
        <taxon>Halobacteriales</taxon>
        <taxon>Natrialbaceae</taxon>
        <taxon>Natronoglomus</taxon>
    </lineage>
</organism>
<dbReference type="Pfam" id="PF00496">
    <property type="entry name" value="SBP_bac_5"/>
    <property type="match status" value="1"/>
</dbReference>
<dbReference type="InterPro" id="IPR000914">
    <property type="entry name" value="SBP_5_dom"/>
</dbReference>
<dbReference type="RefSeq" id="WP_338007998.1">
    <property type="nucleotide sequence ID" value="NZ_JAOPKB010000006.1"/>
</dbReference>
<protein>
    <submittedName>
        <fullName evidence="6">ABC transporter substrate-binding protein</fullName>
    </submittedName>
</protein>
<dbReference type="EMBL" id="JAOPKB010000006">
    <property type="protein sequence ID" value="MCU4973519.1"/>
    <property type="molecule type" value="Genomic_DNA"/>
</dbReference>
<keyword evidence="2" id="KW-0813">Transport</keyword>
<dbReference type="Gene3D" id="3.40.190.10">
    <property type="entry name" value="Periplasmic binding protein-like II"/>
    <property type="match status" value="1"/>
</dbReference>
<dbReference type="SUPFAM" id="SSF53850">
    <property type="entry name" value="Periplasmic binding protein-like II"/>
    <property type="match status" value="1"/>
</dbReference>
<keyword evidence="3" id="KW-0732">Signal</keyword>
<reference evidence="6 7" key="1">
    <citation type="submission" date="2022-09" db="EMBL/GenBank/DDBJ databases">
        <title>Enrichment on poylsaccharides allowed isolation of novel metabolic and taxonomic groups of Haloarchaea.</title>
        <authorList>
            <person name="Sorokin D.Y."/>
            <person name="Elcheninov A.G."/>
            <person name="Khizhniak T.V."/>
            <person name="Kolganova T.V."/>
            <person name="Kublanov I.V."/>
        </authorList>
    </citation>
    <scope>NUCLEOTIDE SEQUENCE [LARGE SCALE GENOMIC DNA]</scope>
    <source>
        <strain evidence="6 7">AArc-m2/3/4</strain>
    </source>
</reference>
<dbReference type="Gene3D" id="3.10.105.10">
    <property type="entry name" value="Dipeptide-binding Protein, Domain 3"/>
    <property type="match status" value="1"/>
</dbReference>
<keyword evidence="7" id="KW-1185">Reference proteome</keyword>
<evidence type="ECO:0000256" key="2">
    <source>
        <dbReference type="ARBA" id="ARBA00022448"/>
    </source>
</evidence>
<evidence type="ECO:0000313" key="6">
    <source>
        <dbReference type="EMBL" id="MCU4973519.1"/>
    </source>
</evidence>
<feature type="domain" description="Solute-binding protein family 5" evidence="5">
    <location>
        <begin position="102"/>
        <end position="496"/>
    </location>
</feature>
<dbReference type="Proteomes" id="UP001320972">
    <property type="component" value="Unassembled WGS sequence"/>
</dbReference>
<sequence length="683" mass="76445">MNGSRTRDGRSLAAPTGGHESTVSRRRLLGVLAAGGLSGVAGCVDDQENGTQDLDVDGEVWQTMVYGNIEELDLGTPSGRLGSFAFDVGFVFDPETGEPEFVLAESFEETNHTVSITLREGLEWSTGDPLTGADVGRWLTMYRAGSPWMAPVPEIRDGETEPGSAWDAITDVEWDERTVTVTGEFESVESPLFFLNTYLGSRPKRYYEGYWDDFRRAYEDDPWESEETRQAVVDALEGIWDVTGRNGPDAGIHLEEEYDGEGWEAAFSGLWYPYRRDAGNLHFRVNERHPFADRVNYDEVVWTFADDPNGPLRAVQSGDVDGAMRADITETVLADIPSGFDSFPGPPETLTALAVNHGAYHLWERDVRAALQYAIDRNQLVENLNPVTDTPVSIPGADLHPDRWAPPALRETLRPYEYDRERARELLSRADFTRDGDTWLTPEGEPFELELLTTITDSPLERSVASQLQAFGIDADYIAVEETTYQDRLDYGYFAATRDVHSNPNAAGLERIRTADIVRRPTYRDSAPQSVYLGREFDRLDDLEWDESSSESGDGHLTAEDTDVLRSLTVDAPPLGEPDGDLREWSYLYHATMVVAADDAEEKLEHARICTWIYNYQVPKLELTVQRPQIVHRTDGWHVPDAEDSVWDQTGGGLHSSGLWAALGYGRIQREADSERVAARSQL</sequence>
<feature type="compositionally biased region" description="Basic and acidic residues" evidence="4">
    <location>
        <begin position="1"/>
        <end position="10"/>
    </location>
</feature>
<evidence type="ECO:0000256" key="1">
    <source>
        <dbReference type="ARBA" id="ARBA00005695"/>
    </source>
</evidence>
<comment type="similarity">
    <text evidence="1">Belongs to the bacterial solute-binding protein 5 family.</text>
</comment>
<gene>
    <name evidence="6" type="ORF">OB955_12305</name>
</gene>
<dbReference type="PANTHER" id="PTHR30290">
    <property type="entry name" value="PERIPLASMIC BINDING COMPONENT OF ABC TRANSPORTER"/>
    <property type="match status" value="1"/>
</dbReference>
<accession>A0ABT2QF55</accession>
<name>A0ABT2QF55_9EURY</name>
<evidence type="ECO:0000259" key="5">
    <source>
        <dbReference type="Pfam" id="PF00496"/>
    </source>
</evidence>
<comment type="caution">
    <text evidence="6">The sequence shown here is derived from an EMBL/GenBank/DDBJ whole genome shotgun (WGS) entry which is preliminary data.</text>
</comment>
<feature type="region of interest" description="Disordered" evidence="4">
    <location>
        <begin position="1"/>
        <end position="21"/>
    </location>
</feature>
<evidence type="ECO:0000256" key="3">
    <source>
        <dbReference type="ARBA" id="ARBA00022729"/>
    </source>
</evidence>
<dbReference type="PANTHER" id="PTHR30290:SF9">
    <property type="entry name" value="OLIGOPEPTIDE-BINDING PROTEIN APPA"/>
    <property type="match status" value="1"/>
</dbReference>
<proteinExistence type="inferred from homology"/>
<evidence type="ECO:0000256" key="4">
    <source>
        <dbReference type="SAM" id="MobiDB-lite"/>
    </source>
</evidence>